<evidence type="ECO:0000313" key="1">
    <source>
        <dbReference type="EMBL" id="MCC3296828.1"/>
    </source>
</evidence>
<name>A0A9X1MBI9_9MICC</name>
<evidence type="ECO:0000313" key="2">
    <source>
        <dbReference type="Proteomes" id="UP001139158"/>
    </source>
</evidence>
<sequence>MMAGAELPDISGNWSTLNAAAEDLLVRAGVAESYLTDAGTAWNRVVPAYREPGTQDLVHTAMNSLAAPMAGWRSALVAAAGIIEDFAAAAGTLGDECRTLEAERPSSDPAEDDPAGQRALYEFNTRAGELTQKWITLQQETAARLAAISGGSGEGLPMVARAGGSVLPEVEWAALTVTLDDRLGAVAPGQLLESLRGLDTAELRAWAEANPEAAALLAANKPMGPFPVGSPEAAMSGVLQDSLSQEGIAAIRTAWLQLPAADQE</sequence>
<reference evidence="1" key="1">
    <citation type="submission" date="2021-10" db="EMBL/GenBank/DDBJ databases">
        <title>Novel species in genus Arthrobacter.</title>
        <authorList>
            <person name="Liu Y."/>
        </authorList>
    </citation>
    <scope>NUCLEOTIDE SEQUENCE</scope>
    <source>
        <strain evidence="1">Zg-Y453</strain>
    </source>
</reference>
<gene>
    <name evidence="1" type="ORF">LJ757_03285</name>
</gene>
<comment type="caution">
    <text evidence="1">The sequence shown here is derived from an EMBL/GenBank/DDBJ whole genome shotgun (WGS) entry which is preliminary data.</text>
</comment>
<accession>A0A9X1MBI9</accession>
<dbReference type="RefSeq" id="WP_227894555.1">
    <property type="nucleotide sequence ID" value="NZ_CP099466.1"/>
</dbReference>
<keyword evidence="2" id="KW-1185">Reference proteome</keyword>
<dbReference type="Proteomes" id="UP001139158">
    <property type="component" value="Unassembled WGS sequence"/>
</dbReference>
<dbReference type="AlphaFoldDB" id="A0A9X1MBI9"/>
<protein>
    <submittedName>
        <fullName evidence="1">Uncharacterized protein</fullName>
    </submittedName>
</protein>
<organism evidence="1 2">
    <name type="scientific">Arthrobacter caoxuetaonis</name>
    <dbReference type="NCBI Taxonomy" id="2886935"/>
    <lineage>
        <taxon>Bacteria</taxon>
        <taxon>Bacillati</taxon>
        <taxon>Actinomycetota</taxon>
        <taxon>Actinomycetes</taxon>
        <taxon>Micrococcales</taxon>
        <taxon>Micrococcaceae</taxon>
        <taxon>Arthrobacter</taxon>
    </lineage>
</organism>
<dbReference type="EMBL" id="JAJFZV010000001">
    <property type="protein sequence ID" value="MCC3296828.1"/>
    <property type="molecule type" value="Genomic_DNA"/>
</dbReference>
<proteinExistence type="predicted"/>